<evidence type="ECO:0000256" key="2">
    <source>
        <dbReference type="ARBA" id="ARBA00022603"/>
    </source>
</evidence>
<dbReference type="InterPro" id="IPR029063">
    <property type="entry name" value="SAM-dependent_MTases_sf"/>
</dbReference>
<name>A0ABD0YNS3_9HEMI</name>
<dbReference type="Pfam" id="PF03291">
    <property type="entry name" value="mRNA_G-N7_MeTrfase"/>
    <property type="match status" value="1"/>
</dbReference>
<dbReference type="InterPro" id="IPR039753">
    <property type="entry name" value="RG7MT1"/>
</dbReference>
<evidence type="ECO:0000256" key="1">
    <source>
        <dbReference type="ARBA" id="ARBA00011926"/>
    </source>
</evidence>
<dbReference type="AlphaFoldDB" id="A0ABD0YNS3"/>
<dbReference type="CDD" id="cd02440">
    <property type="entry name" value="AdoMet_MTases"/>
    <property type="match status" value="1"/>
</dbReference>
<reference evidence="9 10" key="1">
    <citation type="submission" date="2024-07" db="EMBL/GenBank/DDBJ databases">
        <title>Chromosome-level genome assembly of the water stick insect Ranatra chinensis (Heteroptera: Nepidae).</title>
        <authorList>
            <person name="Liu X."/>
        </authorList>
    </citation>
    <scope>NUCLEOTIDE SEQUENCE [LARGE SCALE GENOMIC DNA]</scope>
    <source>
        <strain evidence="9">Cailab_2021Rc</strain>
        <tissue evidence="9">Muscle</tissue>
    </source>
</reference>
<evidence type="ECO:0000256" key="3">
    <source>
        <dbReference type="ARBA" id="ARBA00022679"/>
    </source>
</evidence>
<keyword evidence="6" id="KW-0507">mRNA processing</keyword>
<evidence type="ECO:0000256" key="5">
    <source>
        <dbReference type="ARBA" id="ARBA00022884"/>
    </source>
</evidence>
<gene>
    <name evidence="9" type="ORF">AAG570_001872</name>
</gene>
<proteinExistence type="predicted"/>
<dbReference type="EMBL" id="JBFDAA010000011">
    <property type="protein sequence ID" value="KAL1124102.1"/>
    <property type="molecule type" value="Genomic_DNA"/>
</dbReference>
<keyword evidence="3" id="KW-0808">Transferase</keyword>
<evidence type="ECO:0000256" key="4">
    <source>
        <dbReference type="ARBA" id="ARBA00022691"/>
    </source>
</evidence>
<evidence type="ECO:0000256" key="7">
    <source>
        <dbReference type="ARBA" id="ARBA00044712"/>
    </source>
</evidence>
<keyword evidence="5" id="KW-0694">RNA-binding</keyword>
<dbReference type="PROSITE" id="PS51562">
    <property type="entry name" value="RNA_CAP0_MT"/>
    <property type="match status" value="1"/>
</dbReference>
<comment type="catalytic activity">
    <reaction evidence="7">
        <text>a 5'-end (5'-triphosphoguanosine)-ribonucleoside in mRNA + S-adenosyl-L-methionine = a 5'-end (N(7)-methyl 5'-triphosphoguanosine)-ribonucleoside in mRNA + S-adenosyl-L-homocysteine</text>
        <dbReference type="Rhea" id="RHEA:67008"/>
        <dbReference type="Rhea" id="RHEA-COMP:17166"/>
        <dbReference type="Rhea" id="RHEA-COMP:17167"/>
        <dbReference type="ChEBI" id="CHEBI:57856"/>
        <dbReference type="ChEBI" id="CHEBI:59789"/>
        <dbReference type="ChEBI" id="CHEBI:156461"/>
        <dbReference type="ChEBI" id="CHEBI:167617"/>
        <dbReference type="EC" id="2.1.1.56"/>
    </reaction>
</comment>
<dbReference type="Proteomes" id="UP001558652">
    <property type="component" value="Unassembled WGS sequence"/>
</dbReference>
<evidence type="ECO:0000313" key="10">
    <source>
        <dbReference type="Proteomes" id="UP001558652"/>
    </source>
</evidence>
<evidence type="ECO:0000259" key="8">
    <source>
        <dbReference type="PROSITE" id="PS51562"/>
    </source>
</evidence>
<dbReference type="EC" id="2.1.1.56" evidence="1"/>
<dbReference type="SUPFAM" id="SSF53335">
    <property type="entry name" value="S-adenosyl-L-methionine-dependent methyltransferases"/>
    <property type="match status" value="1"/>
</dbReference>
<evidence type="ECO:0000256" key="6">
    <source>
        <dbReference type="ARBA" id="ARBA00023042"/>
    </source>
</evidence>
<organism evidence="9 10">
    <name type="scientific">Ranatra chinensis</name>
    <dbReference type="NCBI Taxonomy" id="642074"/>
    <lineage>
        <taxon>Eukaryota</taxon>
        <taxon>Metazoa</taxon>
        <taxon>Ecdysozoa</taxon>
        <taxon>Arthropoda</taxon>
        <taxon>Hexapoda</taxon>
        <taxon>Insecta</taxon>
        <taxon>Pterygota</taxon>
        <taxon>Neoptera</taxon>
        <taxon>Paraneoptera</taxon>
        <taxon>Hemiptera</taxon>
        <taxon>Heteroptera</taxon>
        <taxon>Panheteroptera</taxon>
        <taxon>Nepomorpha</taxon>
        <taxon>Nepidae</taxon>
        <taxon>Ranatrinae</taxon>
        <taxon>Ranatra</taxon>
    </lineage>
</organism>
<dbReference type="Gene3D" id="3.40.50.150">
    <property type="entry name" value="Vaccinia Virus protein VP39"/>
    <property type="match status" value="1"/>
</dbReference>
<protein>
    <recommendedName>
        <fullName evidence="1">mRNA (guanine-N(7))-methyltransferase</fullName>
        <ecNumber evidence="1">2.1.1.56</ecNumber>
    </recommendedName>
</protein>
<dbReference type="InterPro" id="IPR004971">
    <property type="entry name" value="mRNA_G-N7_MeTrfase_dom"/>
</dbReference>
<comment type="caution">
    <text evidence="9">The sequence shown here is derived from an EMBL/GenBank/DDBJ whole genome shotgun (WGS) entry which is preliminary data.</text>
</comment>
<keyword evidence="4" id="KW-0949">S-adenosyl-L-methionine</keyword>
<feature type="domain" description="MRNA cap 0 methyltransferase" evidence="8">
    <location>
        <begin position="38"/>
        <end position="254"/>
    </location>
</feature>
<accession>A0ABD0YNS3</accession>
<keyword evidence="10" id="KW-1185">Reference proteome</keyword>
<evidence type="ECO:0000313" key="9">
    <source>
        <dbReference type="EMBL" id="KAL1124102.1"/>
    </source>
</evidence>
<dbReference type="GO" id="GO:0003723">
    <property type="term" value="F:RNA binding"/>
    <property type="evidence" value="ECO:0007669"/>
    <property type="project" value="UniProtKB-KW"/>
</dbReference>
<dbReference type="PANTHER" id="PTHR12189:SF2">
    <property type="entry name" value="MRNA CAP GUANINE-N7 METHYLTRANSFERASE"/>
    <property type="match status" value="1"/>
</dbReference>
<dbReference type="PANTHER" id="PTHR12189">
    <property type="entry name" value="MRNA GUANINE-7- METHYLTRANSFERASE"/>
    <property type="match status" value="1"/>
</dbReference>
<dbReference type="GO" id="GO:0004482">
    <property type="term" value="F:mRNA 5'-cap (guanine-N7-)-methyltransferase activity"/>
    <property type="evidence" value="ECO:0007669"/>
    <property type="project" value="UniProtKB-EC"/>
</dbReference>
<keyword evidence="6" id="KW-0506">mRNA capping</keyword>
<keyword evidence="2" id="KW-0489">Methyltransferase</keyword>
<sequence length="254" mass="28929">MFQIKILRTQEEAGSNHGSIVAAHYSTAEHGLGARNESRIVYLRNFNNWIKGMLISEYLKELQCSGNRIHALDMCCGKGGDLLKWRIGGIKHLVCSDIAELAVENCKKRYDDMMTRKRDGNKLFSAEFIVCDLTKTRIRGKYEDPSMHFDIVSCQFAFHYSFESLPQAECMLRNAAECLKPGGYFIGTIPDANAIVHRYKQFKKRCFGNSVYSITFDDSLSDDNYPLFGAKYNFNLDGVVDCPEFLVHFPTLVK</sequence>